<dbReference type="EMBL" id="FYDG01000002">
    <property type="protein sequence ID" value="SNB64496.1"/>
    <property type="molecule type" value="Genomic_DNA"/>
</dbReference>
<organism evidence="2 3">
    <name type="scientific">Rhodoblastus acidophilus</name>
    <name type="common">Rhodopseudomonas acidophila</name>
    <dbReference type="NCBI Taxonomy" id="1074"/>
    <lineage>
        <taxon>Bacteria</taxon>
        <taxon>Pseudomonadati</taxon>
        <taxon>Pseudomonadota</taxon>
        <taxon>Alphaproteobacteria</taxon>
        <taxon>Hyphomicrobiales</taxon>
        <taxon>Rhodoblastaceae</taxon>
        <taxon>Rhodoblastus</taxon>
    </lineage>
</organism>
<dbReference type="Proteomes" id="UP000198418">
    <property type="component" value="Unassembled WGS sequence"/>
</dbReference>
<reference evidence="3" key="1">
    <citation type="submission" date="2017-06" db="EMBL/GenBank/DDBJ databases">
        <authorList>
            <person name="Varghese N."/>
            <person name="Submissions S."/>
        </authorList>
    </citation>
    <scope>NUCLEOTIDE SEQUENCE [LARGE SCALE GENOMIC DNA]</scope>
    <source>
        <strain evidence="3">DSM 137</strain>
    </source>
</reference>
<proteinExistence type="predicted"/>
<dbReference type="SUPFAM" id="SSF111369">
    <property type="entry name" value="HlyD-like secretion proteins"/>
    <property type="match status" value="1"/>
</dbReference>
<dbReference type="PANTHER" id="PTHR30438">
    <property type="entry name" value="36 KDA ANTIGEN-RELATED"/>
    <property type="match status" value="1"/>
</dbReference>
<dbReference type="Gene3D" id="1.10.287.470">
    <property type="entry name" value="Helix hairpin bin"/>
    <property type="match status" value="1"/>
</dbReference>
<sequence>MRGVLSKLSSSRKIWRGVALAAAVGLVLPAMPVAANEQIDALIEKFRPKTLPDGFSSANGRLESEQVEIATKYPGRIAEVLVKEGEAVDQGQVLARMDVADIRAQLSAAEAQERRAQQARALAEAVIAQRESELTLADQELGRVESLVAKGFATEQARDQRRAARNVAVAALNAGKASQNDSIAAIDAARAEIVRIKTVLDDSELKAPRRGRIEYKLAQAGEVLGAGARVLTLIDLTDVYMTVFAPSHVAARLAYDDDARLIIDAIPQYVVPAKVSFVASEAQFTPKAVETQEEREKLMFRVKLTLPPDLLRKYENEVKTGVRGMAYLRVDHAKNWPDALKVKLPQ</sequence>
<evidence type="ECO:0000313" key="3">
    <source>
        <dbReference type="Proteomes" id="UP000198418"/>
    </source>
</evidence>
<dbReference type="OrthoDB" id="9778236at2"/>
<accession>A0A212QY45</accession>
<gene>
    <name evidence="2" type="ORF">SAMN06265338_10247</name>
</gene>
<evidence type="ECO:0000256" key="1">
    <source>
        <dbReference type="SAM" id="Coils"/>
    </source>
</evidence>
<dbReference type="PANTHER" id="PTHR30438:SF2">
    <property type="entry name" value="MEMBRANE PROTEIN"/>
    <property type="match status" value="1"/>
</dbReference>
<evidence type="ECO:0000313" key="2">
    <source>
        <dbReference type="EMBL" id="SNB64496.1"/>
    </source>
</evidence>
<dbReference type="GO" id="GO:0005886">
    <property type="term" value="C:plasma membrane"/>
    <property type="evidence" value="ECO:0007669"/>
    <property type="project" value="TreeGrafter"/>
</dbReference>
<keyword evidence="3" id="KW-1185">Reference proteome</keyword>
<dbReference type="AlphaFoldDB" id="A0A212QY45"/>
<feature type="coiled-coil region" evidence="1">
    <location>
        <begin position="99"/>
        <end position="129"/>
    </location>
</feature>
<dbReference type="Gene3D" id="2.40.50.100">
    <property type="match status" value="1"/>
</dbReference>
<name>A0A212QY45_RHOAC</name>
<protein>
    <submittedName>
        <fullName evidence="2">HlyD family secretion protein</fullName>
    </submittedName>
</protein>
<keyword evidence="1" id="KW-0175">Coiled coil</keyword>
<dbReference type="Gene3D" id="2.40.30.170">
    <property type="match status" value="1"/>
</dbReference>